<keyword evidence="6" id="KW-1185">Reference proteome</keyword>
<keyword evidence="1" id="KW-0285">Flavoprotein</keyword>
<feature type="compositionally biased region" description="Low complexity" evidence="4">
    <location>
        <begin position="367"/>
        <end position="381"/>
    </location>
</feature>
<keyword evidence="3" id="KW-0560">Oxidoreductase</keyword>
<evidence type="ECO:0000256" key="4">
    <source>
        <dbReference type="SAM" id="MobiDB-lite"/>
    </source>
</evidence>
<reference evidence="6" key="1">
    <citation type="journal article" date="2019" name="Int. J. Syst. Evol. Microbiol.">
        <title>The Global Catalogue of Microorganisms (GCM) 10K type strain sequencing project: providing services to taxonomists for standard genome sequencing and annotation.</title>
        <authorList>
            <consortium name="The Broad Institute Genomics Platform"/>
            <consortium name="The Broad Institute Genome Sequencing Center for Infectious Disease"/>
            <person name="Wu L."/>
            <person name="Ma J."/>
        </authorList>
    </citation>
    <scope>NUCLEOTIDE SEQUENCE [LARGE SCALE GENOMIC DNA]</scope>
    <source>
        <strain evidence="6">JCM 4586</strain>
    </source>
</reference>
<proteinExistence type="predicted"/>
<evidence type="ECO:0000256" key="1">
    <source>
        <dbReference type="ARBA" id="ARBA00022630"/>
    </source>
</evidence>
<dbReference type="PANTHER" id="PTHR32332:SF38">
    <property type="entry name" value="MONOOXYGENASE RV1533-RELATED"/>
    <property type="match status" value="1"/>
</dbReference>
<protein>
    <submittedName>
        <fullName evidence="5">2-nitropropane dioxygenase</fullName>
    </submittedName>
</protein>
<dbReference type="EMBL" id="BMUT01000011">
    <property type="protein sequence ID" value="GGX97346.1"/>
    <property type="molecule type" value="Genomic_DNA"/>
</dbReference>
<feature type="compositionally biased region" description="Gly residues" evidence="4">
    <location>
        <begin position="404"/>
        <end position="417"/>
    </location>
</feature>
<dbReference type="InterPro" id="IPR004136">
    <property type="entry name" value="NMO"/>
</dbReference>
<feature type="region of interest" description="Disordered" evidence="4">
    <location>
        <begin position="367"/>
        <end position="472"/>
    </location>
</feature>
<keyword evidence="2" id="KW-0288">FMN</keyword>
<dbReference type="Gene3D" id="3.20.20.70">
    <property type="entry name" value="Aldolase class I"/>
    <property type="match status" value="1"/>
</dbReference>
<evidence type="ECO:0000313" key="5">
    <source>
        <dbReference type="EMBL" id="GGX97346.1"/>
    </source>
</evidence>
<evidence type="ECO:0000256" key="3">
    <source>
        <dbReference type="ARBA" id="ARBA00023002"/>
    </source>
</evidence>
<dbReference type="CDD" id="cd04730">
    <property type="entry name" value="NPD_like"/>
    <property type="match status" value="1"/>
</dbReference>
<organism evidence="5 6">
    <name type="scientific">Streptomyces hiroshimensis</name>
    <dbReference type="NCBI Taxonomy" id="66424"/>
    <lineage>
        <taxon>Bacteria</taxon>
        <taxon>Bacillati</taxon>
        <taxon>Actinomycetota</taxon>
        <taxon>Actinomycetes</taxon>
        <taxon>Kitasatosporales</taxon>
        <taxon>Streptomycetaceae</taxon>
        <taxon>Streptomyces</taxon>
    </lineage>
</organism>
<feature type="compositionally biased region" description="Low complexity" evidence="4">
    <location>
        <begin position="392"/>
        <end position="403"/>
    </location>
</feature>
<gene>
    <name evidence="5" type="ORF">GCM10010324_49330</name>
</gene>
<accession>A0ABQ2YZH8</accession>
<dbReference type="InterPro" id="IPR013785">
    <property type="entry name" value="Aldolase_TIM"/>
</dbReference>
<name>A0ABQ2YZH8_9ACTN</name>
<keyword evidence="5" id="KW-0223">Dioxygenase</keyword>
<sequence length="472" mass="47834">MQTELSQRLGIEHAVFGFTPFPAVAAAISRAGGLGVLGAVRYTDPAALARDLAWMDAHTGGRPYGLDVVMPAGRAEGVTEADVEAMIPDGHRRFVRELLARHGVPELAAGDRRGWRITGWLEDVARAQLDAAFDHPLALLANALGPPPADVVQRAHAHGTLVAALAGSARHATRHADAGIDVVVAQGYEAGGHTGEIATMVLTPEIVRAVGPLPVLAAGGIGSGEQIAAGLALGAQGVWLGSLWLTTEEADLGSQALTAKLLAAGSGDTVRSRALSGKPARQLRTAWTEAWDDPSGPGPLPMPLQGLLVAEALTRIQKYEAAPLLGTPVGQIVGSMNSRRSVQAVFDDLTRGFDRAVARLGRIAAGAGAPAGRAGPAADGPHLPTDVPHPSTTGARGAPSTPGAGPGTGDSGQGCGAGPAADEPEPSTVRHRATPPAAGVAHGSERAATGPVVPGDRPACRGNADRNGPAPQ</sequence>
<dbReference type="PANTHER" id="PTHR32332">
    <property type="entry name" value="2-NITROPROPANE DIOXYGENASE"/>
    <property type="match status" value="1"/>
</dbReference>
<dbReference type="Proteomes" id="UP000659223">
    <property type="component" value="Unassembled WGS sequence"/>
</dbReference>
<dbReference type="GO" id="GO:0051213">
    <property type="term" value="F:dioxygenase activity"/>
    <property type="evidence" value="ECO:0007669"/>
    <property type="project" value="UniProtKB-KW"/>
</dbReference>
<evidence type="ECO:0000313" key="6">
    <source>
        <dbReference type="Proteomes" id="UP000659223"/>
    </source>
</evidence>
<dbReference type="Pfam" id="PF03060">
    <property type="entry name" value="NMO"/>
    <property type="match status" value="1"/>
</dbReference>
<dbReference type="SUPFAM" id="SSF51412">
    <property type="entry name" value="Inosine monophosphate dehydrogenase (IMPDH)"/>
    <property type="match status" value="1"/>
</dbReference>
<evidence type="ECO:0000256" key="2">
    <source>
        <dbReference type="ARBA" id="ARBA00022643"/>
    </source>
</evidence>
<comment type="caution">
    <text evidence="5">The sequence shown here is derived from an EMBL/GenBank/DDBJ whole genome shotgun (WGS) entry which is preliminary data.</text>
</comment>